<sequence length="96" mass="11135">MKLNSPIIGFLIGLVGPFIGLLIMKYIWFRHDEMGDYINRLITSKDITFKVCSLSLLVNLAPFIFMNSKRYDHGARGVFIATMLYVVFIVLVRYVW</sequence>
<reference evidence="2 3" key="1">
    <citation type="submission" date="2018-01" db="EMBL/GenBank/DDBJ databases">
        <title>A novel member of the phylum Bacteroidetes isolated from glacier ice.</title>
        <authorList>
            <person name="Liu Q."/>
            <person name="Xin Y.-H."/>
        </authorList>
    </citation>
    <scope>NUCLEOTIDE SEQUENCE [LARGE SCALE GENOMIC DNA]</scope>
    <source>
        <strain evidence="2 3">RB1R16</strain>
    </source>
</reference>
<feature type="transmembrane region" description="Helical" evidence="1">
    <location>
        <begin position="7"/>
        <end position="27"/>
    </location>
</feature>
<dbReference type="OrthoDB" id="678023at2"/>
<evidence type="ECO:0000256" key="1">
    <source>
        <dbReference type="SAM" id="Phobius"/>
    </source>
</evidence>
<gene>
    <name evidence="2" type="ORF">CJD36_009500</name>
</gene>
<keyword evidence="1" id="KW-0812">Transmembrane</keyword>
<keyword evidence="3" id="KW-1185">Reference proteome</keyword>
<name>A0A2S7SYI8_9BACT</name>
<accession>A0A2S7SYI8</accession>
<keyword evidence="1" id="KW-1133">Transmembrane helix</keyword>
<proteinExistence type="predicted"/>
<protein>
    <submittedName>
        <fullName evidence="2">Uncharacterized protein</fullName>
    </submittedName>
</protein>
<dbReference type="EMBL" id="PPSL01000002">
    <property type="protein sequence ID" value="PQJ12013.1"/>
    <property type="molecule type" value="Genomic_DNA"/>
</dbReference>
<organism evidence="2 3">
    <name type="scientific">Flavipsychrobacter stenotrophus</name>
    <dbReference type="NCBI Taxonomy" id="2077091"/>
    <lineage>
        <taxon>Bacteria</taxon>
        <taxon>Pseudomonadati</taxon>
        <taxon>Bacteroidota</taxon>
        <taxon>Chitinophagia</taxon>
        <taxon>Chitinophagales</taxon>
        <taxon>Chitinophagaceae</taxon>
        <taxon>Flavipsychrobacter</taxon>
    </lineage>
</organism>
<comment type="caution">
    <text evidence="2">The sequence shown here is derived from an EMBL/GenBank/DDBJ whole genome shotgun (WGS) entry which is preliminary data.</text>
</comment>
<dbReference type="AlphaFoldDB" id="A0A2S7SYI8"/>
<feature type="transmembrane region" description="Helical" evidence="1">
    <location>
        <begin position="77"/>
        <end position="95"/>
    </location>
</feature>
<dbReference type="Proteomes" id="UP000239872">
    <property type="component" value="Unassembled WGS sequence"/>
</dbReference>
<evidence type="ECO:0000313" key="2">
    <source>
        <dbReference type="EMBL" id="PQJ12013.1"/>
    </source>
</evidence>
<dbReference type="RefSeq" id="WP_105038892.1">
    <property type="nucleotide sequence ID" value="NZ_PPSL01000002.1"/>
</dbReference>
<evidence type="ECO:0000313" key="3">
    <source>
        <dbReference type="Proteomes" id="UP000239872"/>
    </source>
</evidence>
<keyword evidence="1" id="KW-0472">Membrane</keyword>